<keyword evidence="13" id="KW-1185">Reference proteome</keyword>
<keyword evidence="5 9" id="KW-0297">G-protein coupled receptor</keyword>
<dbReference type="InterPro" id="IPR050119">
    <property type="entry name" value="CCR1-9-like"/>
</dbReference>
<feature type="domain" description="G-protein coupled receptors family 1 profile" evidence="11">
    <location>
        <begin position="60"/>
        <end position="308"/>
    </location>
</feature>
<dbReference type="SUPFAM" id="SSF81321">
    <property type="entry name" value="Family A G protein-coupled receptor-like"/>
    <property type="match status" value="1"/>
</dbReference>
<keyword evidence="7 9" id="KW-0675">Receptor</keyword>
<evidence type="ECO:0000256" key="6">
    <source>
        <dbReference type="ARBA" id="ARBA00023136"/>
    </source>
</evidence>
<dbReference type="PRINTS" id="PR00657">
    <property type="entry name" value="CCCHEMOKINER"/>
</dbReference>
<feature type="transmembrane region" description="Helical" evidence="10">
    <location>
        <begin position="203"/>
        <end position="223"/>
    </location>
</feature>
<dbReference type="InterPro" id="IPR000355">
    <property type="entry name" value="Chemokine_rcpt"/>
</dbReference>
<evidence type="ECO:0000256" key="4">
    <source>
        <dbReference type="ARBA" id="ARBA00022989"/>
    </source>
</evidence>
<keyword evidence="2" id="KW-1003">Cell membrane</keyword>
<dbReference type="InterPro" id="IPR005383">
    <property type="entry name" value="ACKR4"/>
</dbReference>
<evidence type="ECO:0000256" key="1">
    <source>
        <dbReference type="ARBA" id="ARBA00004651"/>
    </source>
</evidence>
<keyword evidence="4 10" id="KW-1133">Transmembrane helix</keyword>
<dbReference type="CDD" id="cd15176">
    <property type="entry name" value="7tmA_ACKR4_CCR11"/>
    <property type="match status" value="1"/>
</dbReference>
<evidence type="ECO:0000256" key="3">
    <source>
        <dbReference type="ARBA" id="ARBA00022692"/>
    </source>
</evidence>
<name>A0ABN9B7K5_9NEOB</name>
<proteinExistence type="inferred from homology"/>
<evidence type="ECO:0000259" key="11">
    <source>
        <dbReference type="PROSITE" id="PS50262"/>
    </source>
</evidence>
<accession>A0ABN9B7K5</accession>
<dbReference type="Proteomes" id="UP001162483">
    <property type="component" value="Unassembled WGS sequence"/>
</dbReference>
<evidence type="ECO:0000256" key="10">
    <source>
        <dbReference type="SAM" id="Phobius"/>
    </source>
</evidence>
<dbReference type="PRINTS" id="PR00237">
    <property type="entry name" value="GPCRRHODOPSN"/>
</dbReference>
<evidence type="ECO:0000256" key="2">
    <source>
        <dbReference type="ARBA" id="ARBA00022475"/>
    </source>
</evidence>
<comment type="caution">
    <text evidence="12">The sequence shown here is derived from an EMBL/GenBank/DDBJ whole genome shotgun (WGS) entry which is preliminary data.</text>
</comment>
<feature type="transmembrane region" description="Helical" evidence="10">
    <location>
        <begin position="244"/>
        <end position="261"/>
    </location>
</feature>
<evidence type="ECO:0000313" key="13">
    <source>
        <dbReference type="Proteomes" id="UP001162483"/>
    </source>
</evidence>
<dbReference type="PANTHER" id="PTHR10489:SF733">
    <property type="entry name" value="ATYPICAL CHEMOKINE RECEPTOR 4"/>
    <property type="match status" value="1"/>
</dbReference>
<dbReference type="PROSITE" id="PS00237">
    <property type="entry name" value="G_PROTEIN_RECEP_F1_1"/>
    <property type="match status" value="1"/>
</dbReference>
<dbReference type="InterPro" id="IPR000276">
    <property type="entry name" value="GPCR_Rhodpsn"/>
</dbReference>
<dbReference type="PRINTS" id="PR01558">
    <property type="entry name" value="CHEMOKINER11"/>
</dbReference>
<organism evidence="12 13">
    <name type="scientific">Staurois parvus</name>
    <dbReference type="NCBI Taxonomy" id="386267"/>
    <lineage>
        <taxon>Eukaryota</taxon>
        <taxon>Metazoa</taxon>
        <taxon>Chordata</taxon>
        <taxon>Craniata</taxon>
        <taxon>Vertebrata</taxon>
        <taxon>Euteleostomi</taxon>
        <taxon>Amphibia</taxon>
        <taxon>Batrachia</taxon>
        <taxon>Anura</taxon>
        <taxon>Neobatrachia</taxon>
        <taxon>Ranoidea</taxon>
        <taxon>Ranidae</taxon>
        <taxon>Staurois</taxon>
    </lineage>
</organism>
<dbReference type="InterPro" id="IPR017452">
    <property type="entry name" value="GPCR_Rhodpsn_7TM"/>
</dbReference>
<evidence type="ECO:0000313" key="12">
    <source>
        <dbReference type="EMBL" id="CAI9543568.1"/>
    </source>
</evidence>
<evidence type="ECO:0000256" key="9">
    <source>
        <dbReference type="RuleBase" id="RU000688"/>
    </source>
</evidence>
<keyword evidence="6 10" id="KW-0472">Membrane</keyword>
<dbReference type="EMBL" id="CATNWA010002690">
    <property type="protein sequence ID" value="CAI9543568.1"/>
    <property type="molecule type" value="Genomic_DNA"/>
</dbReference>
<comment type="similarity">
    <text evidence="9">Belongs to the G-protein coupled receptor 1 family.</text>
</comment>
<evidence type="ECO:0000256" key="8">
    <source>
        <dbReference type="ARBA" id="ARBA00023224"/>
    </source>
</evidence>
<feature type="transmembrane region" description="Helical" evidence="10">
    <location>
        <begin position="116"/>
        <end position="135"/>
    </location>
</feature>
<protein>
    <recommendedName>
        <fullName evidence="11">G-protein coupled receptors family 1 profile domain-containing protein</fullName>
    </recommendedName>
</protein>
<gene>
    <name evidence="12" type="ORF">SPARVUS_LOCUS2305286</name>
</gene>
<keyword evidence="3 9" id="KW-0812">Transmembrane</keyword>
<evidence type="ECO:0000256" key="7">
    <source>
        <dbReference type="ARBA" id="ARBA00023170"/>
    </source>
</evidence>
<dbReference type="PROSITE" id="PS50262">
    <property type="entry name" value="G_PROTEIN_RECEP_F1_2"/>
    <property type="match status" value="1"/>
</dbReference>
<dbReference type="Pfam" id="PF00001">
    <property type="entry name" value="7tm_1"/>
    <property type="match status" value="1"/>
</dbReference>
<comment type="subcellular location">
    <subcellularLocation>
        <location evidence="1">Cell membrane</location>
        <topology evidence="1">Multi-pass membrane protein</topology>
    </subcellularLocation>
</comment>
<feature type="transmembrane region" description="Helical" evidence="10">
    <location>
        <begin position="297"/>
        <end position="319"/>
    </location>
</feature>
<feature type="transmembrane region" description="Helical" evidence="10">
    <location>
        <begin position="156"/>
        <end position="177"/>
    </location>
</feature>
<sequence length="356" mass="41115">MKEQNNTTLMTTTENYEDYKDTTFDYEHYEELCVKHDIRRFAEVFLPVFYSVAFILGVAGNSLVVAIYAYYKKMRTKTDVYLLNLAVADLLLLFTLPFWAVDASIGWKLGNAMCKITAALYTINFSSGMQFLACISLDRFFAVTKASSQQNFKKRCWAICIFVWTTSLMLSITDLYFSEVKEHNGKHACLPIYPKDSVKEVTALIQILEIVFCFVIPFLIMLFCYTAMAKVLLKTPNIKRSRSLKVLLTVVGVFLITQFPYNVTKLWRALDIIYGLITRCETSRTIDLMMQVTGSMALFHCCLNPLLYAYMGTTFKTYITKTVKRFSSWRKQRTESVEEYTMYSESHVEETSSFSI</sequence>
<dbReference type="PANTHER" id="PTHR10489">
    <property type="entry name" value="CELL ADHESION MOLECULE"/>
    <property type="match status" value="1"/>
</dbReference>
<evidence type="ECO:0000256" key="5">
    <source>
        <dbReference type="ARBA" id="ARBA00023040"/>
    </source>
</evidence>
<keyword evidence="8 9" id="KW-0807">Transducer</keyword>
<feature type="transmembrane region" description="Helical" evidence="10">
    <location>
        <begin position="48"/>
        <end position="71"/>
    </location>
</feature>
<dbReference type="Gene3D" id="1.20.1070.10">
    <property type="entry name" value="Rhodopsin 7-helix transmembrane proteins"/>
    <property type="match status" value="1"/>
</dbReference>
<feature type="transmembrane region" description="Helical" evidence="10">
    <location>
        <begin position="80"/>
        <end position="101"/>
    </location>
</feature>
<reference evidence="12" key="1">
    <citation type="submission" date="2023-05" db="EMBL/GenBank/DDBJ databases">
        <authorList>
            <person name="Stuckert A."/>
        </authorList>
    </citation>
    <scope>NUCLEOTIDE SEQUENCE</scope>
</reference>